<keyword evidence="2" id="KW-0929">Antimicrobial</keyword>
<dbReference type="PANTHER" id="PTHR32080:SF54">
    <property type="entry name" value="GNK2-HOMOLOGOUS DOMAIN-CONTAINING PROTEIN"/>
    <property type="match status" value="1"/>
</dbReference>
<dbReference type="GO" id="GO:0050832">
    <property type="term" value="P:defense response to fungus"/>
    <property type="evidence" value="ECO:0007669"/>
    <property type="project" value="UniProtKB-KW"/>
</dbReference>
<dbReference type="GO" id="GO:0005537">
    <property type="term" value="F:D-mannose binding"/>
    <property type="evidence" value="ECO:0007669"/>
    <property type="project" value="UniProtKB-KW"/>
</dbReference>
<dbReference type="EMBL" id="CP136892">
    <property type="protein sequence ID" value="WOL00615.1"/>
    <property type="molecule type" value="Genomic_DNA"/>
</dbReference>
<evidence type="ECO:0000313" key="17">
    <source>
        <dbReference type="EMBL" id="WOL00615.1"/>
    </source>
</evidence>
<evidence type="ECO:0000256" key="4">
    <source>
        <dbReference type="ARBA" id="ARBA00022581"/>
    </source>
</evidence>
<dbReference type="GO" id="GO:0042742">
    <property type="term" value="P:defense response to bacterium"/>
    <property type="evidence" value="ECO:0007669"/>
    <property type="project" value="UniProtKB-KW"/>
</dbReference>
<comment type="similarity">
    <text evidence="14">Belongs to the cysteine-rich repeat secretory protein family. Plasmodesmata-located proteins (PDLD) subfamily.</text>
</comment>
<keyword evidence="8" id="KW-0611">Plant defense</keyword>
<keyword evidence="6" id="KW-0430">Lectin</keyword>
<dbReference type="InterPro" id="IPR002902">
    <property type="entry name" value="GNK2"/>
</dbReference>
<keyword evidence="3" id="KW-0295">Fungicide</keyword>
<dbReference type="FunFam" id="3.30.430.20:FF:000023">
    <property type="entry name" value="Antifungal protein ginkbilobin-2"/>
    <property type="match status" value="1"/>
</dbReference>
<evidence type="ECO:0000313" key="18">
    <source>
        <dbReference type="Proteomes" id="UP001327560"/>
    </source>
</evidence>
<keyword evidence="18" id="KW-1185">Reference proteome</keyword>
<keyword evidence="12" id="KW-1015">Disulfide bond</keyword>
<keyword evidence="5 15" id="KW-0732">Signal</keyword>
<keyword evidence="9" id="KW-0965">Cell junction</keyword>
<feature type="signal peptide" evidence="15">
    <location>
        <begin position="1"/>
        <end position="30"/>
    </location>
</feature>
<dbReference type="PANTHER" id="PTHR32080">
    <property type="entry name" value="ANTIFUNGAL PROTEIN GINKBILOBIN-2-LIKE"/>
    <property type="match status" value="1"/>
</dbReference>
<evidence type="ECO:0000256" key="13">
    <source>
        <dbReference type="ARBA" id="ARBA00024184"/>
    </source>
</evidence>
<sequence>MAALSQLLFPAVVAVVLLLLGPPAPTPVTGAPNTAVVSTLCNSAAYTAGDPFATSLAYVLSDLLAVVPGRKGHDYYNISPYPNAFAYGHAACTADLSAGDCSSCLSFAVEQMNSTCGMRIGARSVLVDCTTIYEQYPFVN</sequence>
<proteinExistence type="inferred from homology"/>
<evidence type="ECO:0000256" key="2">
    <source>
        <dbReference type="ARBA" id="ARBA00022529"/>
    </source>
</evidence>
<reference evidence="17 18" key="1">
    <citation type="submission" date="2023-10" db="EMBL/GenBank/DDBJ databases">
        <title>Chromosome-scale genome assembly provides insights into flower coloration mechanisms of Canna indica.</title>
        <authorList>
            <person name="Li C."/>
        </authorList>
    </citation>
    <scope>NUCLEOTIDE SEQUENCE [LARGE SCALE GENOMIC DNA]</scope>
    <source>
        <tissue evidence="17">Flower</tissue>
    </source>
</reference>
<gene>
    <name evidence="17" type="ORF">Cni_G09328</name>
</gene>
<accession>A0AAQ3Q9I4</accession>
<keyword evidence="11" id="KW-0465">Mannose-binding</keyword>
<dbReference type="GO" id="GO:0005886">
    <property type="term" value="C:plasma membrane"/>
    <property type="evidence" value="ECO:0007669"/>
    <property type="project" value="UniProtKB-SubCell"/>
</dbReference>
<evidence type="ECO:0000256" key="10">
    <source>
        <dbReference type="ARBA" id="ARBA00023022"/>
    </source>
</evidence>
<comment type="subcellular location">
    <subcellularLocation>
        <location evidence="13">Cell junction</location>
        <location evidence="13">Plasmodesma</location>
    </subcellularLocation>
    <subcellularLocation>
        <location evidence="1">Cell membrane</location>
        <topology evidence="1">Single-pass type I membrane protein</topology>
    </subcellularLocation>
</comment>
<evidence type="ECO:0000259" key="16">
    <source>
        <dbReference type="PROSITE" id="PS51473"/>
    </source>
</evidence>
<evidence type="ECO:0000256" key="7">
    <source>
        <dbReference type="ARBA" id="ARBA00022737"/>
    </source>
</evidence>
<keyword evidence="10" id="KW-0044">Antibiotic</keyword>
<evidence type="ECO:0000256" key="11">
    <source>
        <dbReference type="ARBA" id="ARBA00023035"/>
    </source>
</evidence>
<dbReference type="Pfam" id="PF01657">
    <property type="entry name" value="Stress-antifung"/>
    <property type="match status" value="1"/>
</dbReference>
<evidence type="ECO:0000256" key="14">
    <source>
        <dbReference type="ARBA" id="ARBA00038393"/>
    </source>
</evidence>
<dbReference type="InterPro" id="IPR051378">
    <property type="entry name" value="Cell2Cell_Antifungal"/>
</dbReference>
<dbReference type="GO" id="GO:0031640">
    <property type="term" value="P:killing of cells of another organism"/>
    <property type="evidence" value="ECO:0007669"/>
    <property type="project" value="UniProtKB-KW"/>
</dbReference>
<keyword evidence="7" id="KW-0677">Repeat</keyword>
<evidence type="ECO:0000256" key="5">
    <source>
        <dbReference type="ARBA" id="ARBA00022729"/>
    </source>
</evidence>
<evidence type="ECO:0000256" key="9">
    <source>
        <dbReference type="ARBA" id="ARBA00022949"/>
    </source>
</evidence>
<organism evidence="17 18">
    <name type="scientific">Canna indica</name>
    <name type="common">Indian-shot</name>
    <dbReference type="NCBI Taxonomy" id="4628"/>
    <lineage>
        <taxon>Eukaryota</taxon>
        <taxon>Viridiplantae</taxon>
        <taxon>Streptophyta</taxon>
        <taxon>Embryophyta</taxon>
        <taxon>Tracheophyta</taxon>
        <taxon>Spermatophyta</taxon>
        <taxon>Magnoliopsida</taxon>
        <taxon>Liliopsida</taxon>
        <taxon>Zingiberales</taxon>
        <taxon>Cannaceae</taxon>
        <taxon>Canna</taxon>
    </lineage>
</organism>
<feature type="chain" id="PRO_5042983861" evidence="15">
    <location>
        <begin position="31"/>
        <end position="140"/>
    </location>
</feature>
<evidence type="ECO:0000256" key="8">
    <source>
        <dbReference type="ARBA" id="ARBA00022821"/>
    </source>
</evidence>
<evidence type="ECO:0000256" key="1">
    <source>
        <dbReference type="ARBA" id="ARBA00004251"/>
    </source>
</evidence>
<dbReference type="InterPro" id="IPR038408">
    <property type="entry name" value="GNK2_sf"/>
</dbReference>
<dbReference type="GO" id="GO:0009506">
    <property type="term" value="C:plasmodesma"/>
    <property type="evidence" value="ECO:0007669"/>
    <property type="project" value="UniProtKB-SubCell"/>
</dbReference>
<evidence type="ECO:0000256" key="12">
    <source>
        <dbReference type="ARBA" id="ARBA00023157"/>
    </source>
</evidence>
<dbReference type="PROSITE" id="PS51473">
    <property type="entry name" value="GNK2"/>
    <property type="match status" value="1"/>
</dbReference>
<feature type="domain" description="Gnk2-homologous" evidence="16">
    <location>
        <begin position="34"/>
        <end position="138"/>
    </location>
</feature>
<keyword evidence="4" id="KW-0945">Host-virus interaction</keyword>
<evidence type="ECO:0000256" key="15">
    <source>
        <dbReference type="SAM" id="SignalP"/>
    </source>
</evidence>
<name>A0AAQ3Q9I4_9LILI</name>
<evidence type="ECO:0000256" key="6">
    <source>
        <dbReference type="ARBA" id="ARBA00022734"/>
    </source>
</evidence>
<dbReference type="AlphaFoldDB" id="A0AAQ3Q9I4"/>
<dbReference type="Gene3D" id="3.30.430.20">
    <property type="entry name" value="Gnk2 domain, C-X8-C-X2-C motif"/>
    <property type="match status" value="1"/>
</dbReference>
<evidence type="ECO:0000256" key="3">
    <source>
        <dbReference type="ARBA" id="ARBA00022577"/>
    </source>
</evidence>
<dbReference type="CDD" id="cd23509">
    <property type="entry name" value="Gnk2-like"/>
    <property type="match status" value="1"/>
</dbReference>
<protein>
    <submittedName>
        <fullName evidence="17">Antifungal protein ginkbilobin-like protein</fullName>
    </submittedName>
</protein>
<dbReference type="Proteomes" id="UP001327560">
    <property type="component" value="Chromosome 3"/>
</dbReference>